<accession>A0AAN9EVB4</accession>
<keyword evidence="1" id="KW-0472">Membrane</keyword>
<evidence type="ECO:0000313" key="3">
    <source>
        <dbReference type="Proteomes" id="UP001359559"/>
    </source>
</evidence>
<reference evidence="2 3" key="1">
    <citation type="submission" date="2024-01" db="EMBL/GenBank/DDBJ databases">
        <title>The genomes of 5 underutilized Papilionoideae crops provide insights into root nodulation and disease resistance.</title>
        <authorList>
            <person name="Yuan L."/>
        </authorList>
    </citation>
    <scope>NUCLEOTIDE SEQUENCE [LARGE SCALE GENOMIC DNA]</scope>
    <source>
        <strain evidence="2">LY-2023</strain>
        <tissue evidence="2">Leaf</tissue>
    </source>
</reference>
<evidence type="ECO:0000313" key="2">
    <source>
        <dbReference type="EMBL" id="KAK7263251.1"/>
    </source>
</evidence>
<gene>
    <name evidence="2" type="ORF">RJT34_30838</name>
</gene>
<keyword evidence="1" id="KW-0812">Transmembrane</keyword>
<dbReference type="EMBL" id="JAYKXN010000008">
    <property type="protein sequence ID" value="KAK7263251.1"/>
    <property type="molecule type" value="Genomic_DNA"/>
</dbReference>
<protein>
    <submittedName>
        <fullName evidence="2">Uncharacterized protein</fullName>
    </submittedName>
</protein>
<comment type="caution">
    <text evidence="2">The sequence shown here is derived from an EMBL/GenBank/DDBJ whole genome shotgun (WGS) entry which is preliminary data.</text>
</comment>
<sequence length="106" mass="12107">MSILCHVSEVPRETSRKLPSLLFICCSHFPKQFIDMNDMPHHLLPMLLHGLAAFVKTLWALQERRWSYTFDAVASVTVSVTMSLALCFLSIRTTHTTHTHMAFASF</sequence>
<dbReference type="Proteomes" id="UP001359559">
    <property type="component" value="Unassembled WGS sequence"/>
</dbReference>
<name>A0AAN9EVB4_CLITE</name>
<dbReference type="AlphaFoldDB" id="A0AAN9EVB4"/>
<keyword evidence="1" id="KW-1133">Transmembrane helix</keyword>
<feature type="transmembrane region" description="Helical" evidence="1">
    <location>
        <begin position="68"/>
        <end position="91"/>
    </location>
</feature>
<organism evidence="2 3">
    <name type="scientific">Clitoria ternatea</name>
    <name type="common">Butterfly pea</name>
    <dbReference type="NCBI Taxonomy" id="43366"/>
    <lineage>
        <taxon>Eukaryota</taxon>
        <taxon>Viridiplantae</taxon>
        <taxon>Streptophyta</taxon>
        <taxon>Embryophyta</taxon>
        <taxon>Tracheophyta</taxon>
        <taxon>Spermatophyta</taxon>
        <taxon>Magnoliopsida</taxon>
        <taxon>eudicotyledons</taxon>
        <taxon>Gunneridae</taxon>
        <taxon>Pentapetalae</taxon>
        <taxon>rosids</taxon>
        <taxon>fabids</taxon>
        <taxon>Fabales</taxon>
        <taxon>Fabaceae</taxon>
        <taxon>Papilionoideae</taxon>
        <taxon>50 kb inversion clade</taxon>
        <taxon>NPAAA clade</taxon>
        <taxon>indigoferoid/millettioid clade</taxon>
        <taxon>Phaseoleae</taxon>
        <taxon>Clitoria</taxon>
    </lineage>
</organism>
<evidence type="ECO:0000256" key="1">
    <source>
        <dbReference type="SAM" id="Phobius"/>
    </source>
</evidence>
<keyword evidence="3" id="KW-1185">Reference proteome</keyword>
<proteinExistence type="predicted"/>
<feature type="transmembrane region" description="Helical" evidence="1">
    <location>
        <begin position="43"/>
        <end position="61"/>
    </location>
</feature>